<dbReference type="EMBL" id="UYWX01008125">
    <property type="protein sequence ID" value="VDM27284.1"/>
    <property type="molecule type" value="Genomic_DNA"/>
</dbReference>
<dbReference type="WBParaSite" id="TTAC_0000560301-mRNA-1">
    <property type="protein sequence ID" value="TTAC_0000560301-mRNA-1"/>
    <property type="gene ID" value="TTAC_0000560301"/>
</dbReference>
<feature type="compositionally biased region" description="Gly residues" evidence="1">
    <location>
        <begin position="1"/>
        <end position="15"/>
    </location>
</feature>
<accession>A0A0R3WXW3</accession>
<dbReference type="AlphaFoldDB" id="A0A0R3WXW3"/>
<organism evidence="4">
    <name type="scientific">Hydatigena taeniaeformis</name>
    <name type="common">Feline tapeworm</name>
    <name type="synonym">Taenia taeniaeformis</name>
    <dbReference type="NCBI Taxonomy" id="6205"/>
    <lineage>
        <taxon>Eukaryota</taxon>
        <taxon>Metazoa</taxon>
        <taxon>Spiralia</taxon>
        <taxon>Lophotrochozoa</taxon>
        <taxon>Platyhelminthes</taxon>
        <taxon>Cestoda</taxon>
        <taxon>Eucestoda</taxon>
        <taxon>Cyclophyllidea</taxon>
        <taxon>Taeniidae</taxon>
        <taxon>Hydatigera</taxon>
    </lineage>
</organism>
<sequence length="83" mass="9041">MRGRWATGGGGGGGGDDGHLSTDAPTRESDRVVWEGKLKTTTESVAKMWHWEMVDAWNKYLERKRNATTTTTVTGTTSLAPLC</sequence>
<evidence type="ECO:0000256" key="1">
    <source>
        <dbReference type="SAM" id="MobiDB-lite"/>
    </source>
</evidence>
<evidence type="ECO:0000313" key="3">
    <source>
        <dbReference type="Proteomes" id="UP000274429"/>
    </source>
</evidence>
<dbReference type="Proteomes" id="UP000274429">
    <property type="component" value="Unassembled WGS sequence"/>
</dbReference>
<evidence type="ECO:0000313" key="2">
    <source>
        <dbReference type="EMBL" id="VDM27284.1"/>
    </source>
</evidence>
<feature type="region of interest" description="Disordered" evidence="1">
    <location>
        <begin position="1"/>
        <end position="29"/>
    </location>
</feature>
<reference evidence="4" key="1">
    <citation type="submission" date="2017-02" db="UniProtKB">
        <authorList>
            <consortium name="WormBaseParasite"/>
        </authorList>
    </citation>
    <scope>IDENTIFICATION</scope>
</reference>
<name>A0A0R3WXW3_HYDTA</name>
<feature type="compositionally biased region" description="Basic and acidic residues" evidence="1">
    <location>
        <begin position="16"/>
        <end position="29"/>
    </location>
</feature>
<protein>
    <submittedName>
        <fullName evidence="2 4">Uncharacterized protein</fullName>
    </submittedName>
</protein>
<evidence type="ECO:0000313" key="4">
    <source>
        <dbReference type="WBParaSite" id="TTAC_0000560301-mRNA-1"/>
    </source>
</evidence>
<keyword evidence="3" id="KW-1185">Reference proteome</keyword>
<proteinExistence type="predicted"/>
<reference evidence="2 3" key="2">
    <citation type="submission" date="2018-11" db="EMBL/GenBank/DDBJ databases">
        <authorList>
            <consortium name="Pathogen Informatics"/>
        </authorList>
    </citation>
    <scope>NUCLEOTIDE SEQUENCE [LARGE SCALE GENOMIC DNA]</scope>
</reference>
<gene>
    <name evidence="2" type="ORF">TTAC_LOCUS5588</name>
</gene>